<protein>
    <submittedName>
        <fullName evidence="1">Uncharacterized protein</fullName>
    </submittedName>
</protein>
<accession>A0A8T5GG73</accession>
<name>A0A8T5GG73_9ARCH</name>
<sequence length="57" mass="6710">MNEKTQKKKFVESLDCDDLCYIETVKTKDDSKESQEMKADVEEELKKKKCGDCYPQK</sequence>
<organism evidence="1 2">
    <name type="scientific">Candidatus Iainarchaeum sp</name>
    <dbReference type="NCBI Taxonomy" id="3101447"/>
    <lineage>
        <taxon>Archaea</taxon>
        <taxon>Candidatus Iainarchaeota</taxon>
        <taxon>Candidatus Iainarchaeia</taxon>
        <taxon>Candidatus Iainarchaeales</taxon>
        <taxon>Candidatus Iainarchaeaceae</taxon>
        <taxon>Candidatus Iainarchaeum</taxon>
    </lineage>
</organism>
<proteinExistence type="predicted"/>
<dbReference type="Proteomes" id="UP000722459">
    <property type="component" value="Unassembled WGS sequence"/>
</dbReference>
<gene>
    <name evidence="1" type="ORF">HON47_05390</name>
</gene>
<reference evidence="1" key="1">
    <citation type="journal article" date="2021" name="ISME J.">
        <title>Mercury methylation by metabolically versatile and cosmopolitan marine bacteria.</title>
        <authorList>
            <person name="Lin H."/>
            <person name="Ascher D.B."/>
            <person name="Myung Y."/>
            <person name="Lamborg C.H."/>
            <person name="Hallam S.J."/>
            <person name="Gionfriddo C.M."/>
            <person name="Holt K.E."/>
            <person name="Moreau J.W."/>
        </authorList>
    </citation>
    <scope>NUCLEOTIDE SEQUENCE</scope>
    <source>
        <strain evidence="1">SI075_bin30</strain>
    </source>
</reference>
<evidence type="ECO:0000313" key="1">
    <source>
        <dbReference type="EMBL" id="MBT4870981.1"/>
    </source>
</evidence>
<dbReference type="AlphaFoldDB" id="A0A8T5GG73"/>
<dbReference type="EMBL" id="JABJNZ010000066">
    <property type="protein sequence ID" value="MBT4870981.1"/>
    <property type="molecule type" value="Genomic_DNA"/>
</dbReference>
<evidence type="ECO:0000313" key="2">
    <source>
        <dbReference type="Proteomes" id="UP000722459"/>
    </source>
</evidence>
<comment type="caution">
    <text evidence="1">The sequence shown here is derived from an EMBL/GenBank/DDBJ whole genome shotgun (WGS) entry which is preliminary data.</text>
</comment>